<feature type="non-terminal residue" evidence="2">
    <location>
        <position position="43"/>
    </location>
</feature>
<name>A0A392RNQ0_9FABA</name>
<evidence type="ECO:0000256" key="1">
    <source>
        <dbReference type="SAM" id="MobiDB-lite"/>
    </source>
</evidence>
<sequence>MSLGPVQNRTPQVVAPRHRRGMTLGSSSCTGEMFVIVFVIREE</sequence>
<evidence type="ECO:0000313" key="2">
    <source>
        <dbReference type="EMBL" id="MCI38271.1"/>
    </source>
</evidence>
<protein>
    <submittedName>
        <fullName evidence="2">Uncharacterized protein</fullName>
    </submittedName>
</protein>
<comment type="caution">
    <text evidence="2">The sequence shown here is derived from an EMBL/GenBank/DDBJ whole genome shotgun (WGS) entry which is preliminary data.</text>
</comment>
<evidence type="ECO:0000313" key="3">
    <source>
        <dbReference type="Proteomes" id="UP000265520"/>
    </source>
</evidence>
<dbReference type="AlphaFoldDB" id="A0A392RNQ0"/>
<dbReference type="EMBL" id="LXQA010253869">
    <property type="protein sequence ID" value="MCI38271.1"/>
    <property type="molecule type" value="Genomic_DNA"/>
</dbReference>
<proteinExistence type="predicted"/>
<accession>A0A392RNQ0</accession>
<dbReference type="Proteomes" id="UP000265520">
    <property type="component" value="Unassembled WGS sequence"/>
</dbReference>
<organism evidence="2 3">
    <name type="scientific">Trifolium medium</name>
    <dbReference type="NCBI Taxonomy" id="97028"/>
    <lineage>
        <taxon>Eukaryota</taxon>
        <taxon>Viridiplantae</taxon>
        <taxon>Streptophyta</taxon>
        <taxon>Embryophyta</taxon>
        <taxon>Tracheophyta</taxon>
        <taxon>Spermatophyta</taxon>
        <taxon>Magnoliopsida</taxon>
        <taxon>eudicotyledons</taxon>
        <taxon>Gunneridae</taxon>
        <taxon>Pentapetalae</taxon>
        <taxon>rosids</taxon>
        <taxon>fabids</taxon>
        <taxon>Fabales</taxon>
        <taxon>Fabaceae</taxon>
        <taxon>Papilionoideae</taxon>
        <taxon>50 kb inversion clade</taxon>
        <taxon>NPAAA clade</taxon>
        <taxon>Hologalegina</taxon>
        <taxon>IRL clade</taxon>
        <taxon>Trifolieae</taxon>
        <taxon>Trifolium</taxon>
    </lineage>
</organism>
<keyword evidence="3" id="KW-1185">Reference proteome</keyword>
<feature type="compositionally biased region" description="Polar residues" evidence="1">
    <location>
        <begin position="1"/>
        <end position="11"/>
    </location>
</feature>
<feature type="region of interest" description="Disordered" evidence="1">
    <location>
        <begin position="1"/>
        <end position="22"/>
    </location>
</feature>
<reference evidence="2 3" key="1">
    <citation type="journal article" date="2018" name="Front. Plant Sci.">
        <title>Red Clover (Trifolium pratense) and Zigzag Clover (T. medium) - A Picture of Genomic Similarities and Differences.</title>
        <authorList>
            <person name="Dluhosova J."/>
            <person name="Istvanek J."/>
            <person name="Nedelnik J."/>
            <person name="Repkova J."/>
        </authorList>
    </citation>
    <scope>NUCLEOTIDE SEQUENCE [LARGE SCALE GENOMIC DNA]</scope>
    <source>
        <strain evidence="3">cv. 10/8</strain>
        <tissue evidence="2">Leaf</tissue>
    </source>
</reference>